<feature type="domain" description="Amidase" evidence="4">
    <location>
        <begin position="23"/>
        <end position="476"/>
    </location>
</feature>
<gene>
    <name evidence="5" type="ORF">HMPREF1541_02193</name>
</gene>
<dbReference type="InterPro" id="IPR036928">
    <property type="entry name" value="AS_sf"/>
</dbReference>
<feature type="active site" description="Charge relay system" evidence="2">
    <location>
        <position position="155"/>
    </location>
</feature>
<dbReference type="InParanoid" id="W2S353"/>
<dbReference type="EMBL" id="KB822718">
    <property type="protein sequence ID" value="ETN43035.1"/>
    <property type="molecule type" value="Genomic_DNA"/>
</dbReference>
<dbReference type="eggNOG" id="KOG1211">
    <property type="taxonomic scope" value="Eukaryota"/>
</dbReference>
<dbReference type="InterPro" id="IPR023631">
    <property type="entry name" value="Amidase_dom"/>
</dbReference>
<feature type="region of interest" description="Disordered" evidence="3">
    <location>
        <begin position="137"/>
        <end position="158"/>
    </location>
</feature>
<dbReference type="VEuPathDB" id="FungiDB:HMPREF1541_02193"/>
<feature type="active site" description="Acyl-ester intermediate" evidence="2">
    <location>
        <position position="179"/>
    </location>
</feature>
<dbReference type="RefSeq" id="XP_008714771.1">
    <property type="nucleotide sequence ID" value="XM_008716549.1"/>
</dbReference>
<keyword evidence="6" id="KW-1185">Reference proteome</keyword>
<dbReference type="GeneID" id="19969532"/>
<protein>
    <recommendedName>
        <fullName evidence="4">Amidase domain-containing protein</fullName>
    </recommendedName>
</protein>
<dbReference type="Proteomes" id="UP000030752">
    <property type="component" value="Unassembled WGS sequence"/>
</dbReference>
<dbReference type="PANTHER" id="PTHR42678">
    <property type="entry name" value="AMIDASE"/>
    <property type="match status" value="1"/>
</dbReference>
<dbReference type="SUPFAM" id="SSF75304">
    <property type="entry name" value="Amidase signature (AS) enzymes"/>
    <property type="match status" value="1"/>
</dbReference>
<reference evidence="5 6" key="1">
    <citation type="submission" date="2013-03" db="EMBL/GenBank/DDBJ databases">
        <title>The Genome Sequence of Phialophora europaea CBS 101466.</title>
        <authorList>
            <consortium name="The Broad Institute Genomics Platform"/>
            <person name="Cuomo C."/>
            <person name="de Hoog S."/>
            <person name="Gorbushina A."/>
            <person name="Walker B."/>
            <person name="Young S.K."/>
            <person name="Zeng Q."/>
            <person name="Gargeya S."/>
            <person name="Fitzgerald M."/>
            <person name="Haas B."/>
            <person name="Abouelleil A."/>
            <person name="Allen A.W."/>
            <person name="Alvarado L."/>
            <person name="Arachchi H.M."/>
            <person name="Berlin A.M."/>
            <person name="Chapman S.B."/>
            <person name="Gainer-Dewar J."/>
            <person name="Goldberg J."/>
            <person name="Griggs A."/>
            <person name="Gujja S."/>
            <person name="Hansen M."/>
            <person name="Howarth C."/>
            <person name="Imamovic A."/>
            <person name="Ireland A."/>
            <person name="Larimer J."/>
            <person name="McCowan C."/>
            <person name="Murphy C."/>
            <person name="Pearson M."/>
            <person name="Poon T.W."/>
            <person name="Priest M."/>
            <person name="Roberts A."/>
            <person name="Saif S."/>
            <person name="Shea T."/>
            <person name="Sisk P."/>
            <person name="Sykes S."/>
            <person name="Wortman J."/>
            <person name="Nusbaum C."/>
            <person name="Birren B."/>
        </authorList>
    </citation>
    <scope>NUCLEOTIDE SEQUENCE [LARGE SCALE GENOMIC DNA]</scope>
    <source>
        <strain evidence="5 6">CBS 101466</strain>
    </source>
</reference>
<evidence type="ECO:0000313" key="5">
    <source>
        <dbReference type="EMBL" id="ETN43035.1"/>
    </source>
</evidence>
<evidence type="ECO:0000256" key="1">
    <source>
        <dbReference type="ARBA" id="ARBA00009199"/>
    </source>
</evidence>
<dbReference type="OrthoDB" id="566138at2759"/>
<sequence>MEQLTIAKAHEGFRSGSFSSHALVSYYLGRIEALDKAGPKLNAILAISPSALQDAAALDQYLKERGELKGPLHGIPVLIKDQAATAGLETTYGSVAAKGHIPKEDATLVKKLRGAGAIVLAKTSMPDWATSWHSTSSLSGLTGNPYDPSRDPGGSSSGTGAAIAADFALLGLGEDTGGSIRLPSSFCGLVGLRPTPGMISRYGMSPLVVPQDTPGPMCRTVRDAALMFDAMVGFDSKDPFTSVNITTGPPVGGSYAAGLSSAKTSTLRIGVVKELFGSDEDGSQAPVNVVVRDALQKLQNAGATLVDVTIPNLFHYFQETFLYALRSRSDLDLFFASHPSPEISKLKVADLGKSKTFHQALDLFATIAEGPSSPHDANGEFSRKLLAQAEFQRVVLSAMADANVAILAFPDCRIPAQLNTDVLNPPWGTAADFPTNTLLASQAILPAISVPVGLTQDLGLPVGLELVGVPLSEQVLFNAAACVESVVDGRRPPKL</sequence>
<accession>W2S353</accession>
<name>W2S353_CYPE1</name>
<dbReference type="STRING" id="1220924.W2S353"/>
<evidence type="ECO:0000259" key="4">
    <source>
        <dbReference type="Pfam" id="PF01425"/>
    </source>
</evidence>
<evidence type="ECO:0000256" key="2">
    <source>
        <dbReference type="PIRSR" id="PIRSR001221-1"/>
    </source>
</evidence>
<proteinExistence type="inferred from homology"/>
<dbReference type="InterPro" id="IPR020556">
    <property type="entry name" value="Amidase_CS"/>
</dbReference>
<organism evidence="5 6">
    <name type="scientific">Cyphellophora europaea (strain CBS 101466)</name>
    <name type="common">Phialophora europaea</name>
    <dbReference type="NCBI Taxonomy" id="1220924"/>
    <lineage>
        <taxon>Eukaryota</taxon>
        <taxon>Fungi</taxon>
        <taxon>Dikarya</taxon>
        <taxon>Ascomycota</taxon>
        <taxon>Pezizomycotina</taxon>
        <taxon>Eurotiomycetes</taxon>
        <taxon>Chaetothyriomycetidae</taxon>
        <taxon>Chaetothyriales</taxon>
        <taxon>Cyphellophoraceae</taxon>
        <taxon>Cyphellophora</taxon>
    </lineage>
</organism>
<comment type="similarity">
    <text evidence="1">Belongs to the amidase family.</text>
</comment>
<dbReference type="PROSITE" id="PS00571">
    <property type="entry name" value="AMIDASES"/>
    <property type="match status" value="1"/>
</dbReference>
<feature type="active site" description="Charge relay system" evidence="2">
    <location>
        <position position="80"/>
    </location>
</feature>
<dbReference type="AlphaFoldDB" id="W2S353"/>
<dbReference type="HOGENOM" id="CLU_009600_14_2_1"/>
<dbReference type="Pfam" id="PF01425">
    <property type="entry name" value="Amidase"/>
    <property type="match status" value="1"/>
</dbReference>
<dbReference type="PANTHER" id="PTHR42678:SF34">
    <property type="entry name" value="OS04G0183300 PROTEIN"/>
    <property type="match status" value="1"/>
</dbReference>
<evidence type="ECO:0000313" key="6">
    <source>
        <dbReference type="Proteomes" id="UP000030752"/>
    </source>
</evidence>
<dbReference type="Gene3D" id="3.90.1300.10">
    <property type="entry name" value="Amidase signature (AS) domain"/>
    <property type="match status" value="1"/>
</dbReference>
<evidence type="ECO:0000256" key="3">
    <source>
        <dbReference type="SAM" id="MobiDB-lite"/>
    </source>
</evidence>